<evidence type="ECO:0000259" key="2">
    <source>
        <dbReference type="Pfam" id="PF21831"/>
    </source>
</evidence>
<evidence type="ECO:0000256" key="1">
    <source>
        <dbReference type="SAM" id="MobiDB-lite"/>
    </source>
</evidence>
<dbReference type="InterPro" id="IPR054186">
    <property type="entry name" value="DUF6891"/>
</dbReference>
<name>A0A5J4LRK7_9ACTN</name>
<accession>A0A5J4LRK7</accession>
<sequence length="64" mass="6938">MLEISVKTAPGPERHFRATSDDAGRAVVAAFAGAGLPARWDGDPDRVIEVAPLDRRRRLPRTGD</sequence>
<evidence type="ECO:0000313" key="4">
    <source>
        <dbReference type="Proteomes" id="UP000325598"/>
    </source>
</evidence>
<dbReference type="GeneID" id="96754328"/>
<proteinExistence type="predicted"/>
<dbReference type="Proteomes" id="UP000325598">
    <property type="component" value="Unassembled WGS sequence"/>
</dbReference>
<reference evidence="3 4" key="1">
    <citation type="submission" date="2019-10" db="EMBL/GenBank/DDBJ databases">
        <title>Whole genome shotgun sequence of Streptomyces angustmyceticus NBRC 3934.</title>
        <authorList>
            <person name="Hosoyama A."/>
            <person name="Ichikawa N."/>
            <person name="Kimura A."/>
            <person name="Kitahashi Y."/>
            <person name="Komaki H."/>
            <person name="Uohara A."/>
        </authorList>
    </citation>
    <scope>NUCLEOTIDE SEQUENCE [LARGE SCALE GENOMIC DNA]</scope>
    <source>
        <strain evidence="3 4">NBRC 3934</strain>
    </source>
</reference>
<dbReference type="AlphaFoldDB" id="A0A5J4LRK7"/>
<feature type="region of interest" description="Disordered" evidence="1">
    <location>
        <begin position="1"/>
        <end position="20"/>
    </location>
</feature>
<comment type="caution">
    <text evidence="3">The sequence shown here is derived from an EMBL/GenBank/DDBJ whole genome shotgun (WGS) entry which is preliminary data.</text>
</comment>
<evidence type="ECO:0000313" key="3">
    <source>
        <dbReference type="EMBL" id="GES34149.1"/>
    </source>
</evidence>
<dbReference type="RefSeq" id="WP_152105193.1">
    <property type="nucleotide sequence ID" value="NZ_BLAG01000025.1"/>
</dbReference>
<feature type="domain" description="DUF6891" evidence="2">
    <location>
        <begin position="18"/>
        <end position="59"/>
    </location>
</feature>
<organism evidence="3 4">
    <name type="scientific">Streptomyces angustmyceticus</name>
    <dbReference type="NCBI Taxonomy" id="285578"/>
    <lineage>
        <taxon>Bacteria</taxon>
        <taxon>Bacillati</taxon>
        <taxon>Actinomycetota</taxon>
        <taxon>Actinomycetes</taxon>
        <taxon>Kitasatosporales</taxon>
        <taxon>Streptomycetaceae</taxon>
        <taxon>Streptomyces</taxon>
    </lineage>
</organism>
<protein>
    <recommendedName>
        <fullName evidence="2">DUF6891 domain-containing protein</fullName>
    </recommendedName>
</protein>
<keyword evidence="4" id="KW-1185">Reference proteome</keyword>
<gene>
    <name evidence="3" type="ORF">San01_66370</name>
</gene>
<dbReference type="EMBL" id="BLAG01000025">
    <property type="protein sequence ID" value="GES34149.1"/>
    <property type="molecule type" value="Genomic_DNA"/>
</dbReference>
<dbReference type="Pfam" id="PF21831">
    <property type="entry name" value="DUF6891"/>
    <property type="match status" value="1"/>
</dbReference>